<dbReference type="SUPFAM" id="SSF52540">
    <property type="entry name" value="P-loop containing nucleoside triphosphate hydrolases"/>
    <property type="match status" value="1"/>
</dbReference>
<keyword evidence="1" id="KW-0813">Transport</keyword>
<evidence type="ECO:0000256" key="1">
    <source>
        <dbReference type="ARBA" id="ARBA00022448"/>
    </source>
</evidence>
<dbReference type="Proteomes" id="UP000239494">
    <property type="component" value="Unassembled WGS sequence"/>
</dbReference>
<dbReference type="PROSITE" id="PS50893">
    <property type="entry name" value="ABC_TRANSPORTER_2"/>
    <property type="match status" value="1"/>
</dbReference>
<dbReference type="PROSITE" id="PS00211">
    <property type="entry name" value="ABC_TRANSPORTER_1"/>
    <property type="match status" value="1"/>
</dbReference>
<keyword evidence="6" id="KW-1185">Reference proteome</keyword>
<dbReference type="PANTHER" id="PTHR24220">
    <property type="entry name" value="IMPORT ATP-BINDING PROTEIN"/>
    <property type="match status" value="1"/>
</dbReference>
<dbReference type="EMBL" id="PVTF01000022">
    <property type="protein sequence ID" value="PRY31692.1"/>
    <property type="molecule type" value="Genomic_DNA"/>
</dbReference>
<dbReference type="FunFam" id="3.40.50.300:FF:000032">
    <property type="entry name" value="Export ABC transporter ATP-binding protein"/>
    <property type="match status" value="1"/>
</dbReference>
<reference evidence="5 6" key="1">
    <citation type="submission" date="2018-03" db="EMBL/GenBank/DDBJ databases">
        <title>Genomic Encyclopedia of Archaeal and Bacterial Type Strains, Phase II (KMG-II): from individual species to whole genera.</title>
        <authorList>
            <person name="Goeker M."/>
        </authorList>
    </citation>
    <scope>NUCLEOTIDE SEQUENCE [LARGE SCALE GENOMIC DNA]</scope>
    <source>
        <strain evidence="5 6">DSM 44720</strain>
    </source>
</reference>
<dbReference type="InterPro" id="IPR017871">
    <property type="entry name" value="ABC_transporter-like_CS"/>
</dbReference>
<comment type="caution">
    <text evidence="5">The sequence shown here is derived from an EMBL/GenBank/DDBJ whole genome shotgun (WGS) entry which is preliminary data.</text>
</comment>
<dbReference type="RefSeq" id="WP_106196562.1">
    <property type="nucleotide sequence ID" value="NZ_PVTF01000022.1"/>
</dbReference>
<sequence length="227" mass="24312">MSGPVIEVRDLRKTYGSGDTAVHALRGLNLTVGRGEYLAIMGASGSGKSTLLNILGCLDVPTSGSYLLDGIDTAEFDESRLSLLRNRKIGFVFQSFNLIPRTTALANVELPLVYAGVKRAERRERAHAALELVGLLDRAHHAPNELSGGQQQRVAIARALVTSPAMVLADEPTGNLDTASSREVLGILDRLNAIGRTVVLITHEDEVAEHASRTVRVVDGQVAEVLV</sequence>
<name>A0A2T0SE46_9PSEU</name>
<dbReference type="InterPro" id="IPR015854">
    <property type="entry name" value="ABC_transpr_LolD-like"/>
</dbReference>
<dbReference type="PANTHER" id="PTHR24220:SF86">
    <property type="entry name" value="ABC TRANSPORTER ABCH.1"/>
    <property type="match status" value="1"/>
</dbReference>
<dbReference type="GO" id="GO:0098796">
    <property type="term" value="C:membrane protein complex"/>
    <property type="evidence" value="ECO:0007669"/>
    <property type="project" value="UniProtKB-ARBA"/>
</dbReference>
<dbReference type="SMART" id="SM00382">
    <property type="entry name" value="AAA"/>
    <property type="match status" value="1"/>
</dbReference>
<accession>A0A2T0SE46</accession>
<evidence type="ECO:0000313" key="5">
    <source>
        <dbReference type="EMBL" id="PRY31692.1"/>
    </source>
</evidence>
<keyword evidence="3 5" id="KW-0067">ATP-binding</keyword>
<dbReference type="GO" id="GO:0005886">
    <property type="term" value="C:plasma membrane"/>
    <property type="evidence" value="ECO:0007669"/>
    <property type="project" value="TreeGrafter"/>
</dbReference>
<proteinExistence type="predicted"/>
<keyword evidence="2" id="KW-0547">Nucleotide-binding</keyword>
<dbReference type="InterPro" id="IPR003439">
    <property type="entry name" value="ABC_transporter-like_ATP-bd"/>
</dbReference>
<dbReference type="InterPro" id="IPR027417">
    <property type="entry name" value="P-loop_NTPase"/>
</dbReference>
<dbReference type="OrthoDB" id="9802264at2"/>
<evidence type="ECO:0000259" key="4">
    <source>
        <dbReference type="PROSITE" id="PS50893"/>
    </source>
</evidence>
<evidence type="ECO:0000256" key="2">
    <source>
        <dbReference type="ARBA" id="ARBA00022741"/>
    </source>
</evidence>
<organism evidence="5 6">
    <name type="scientific">Umezawaea tangerina</name>
    <dbReference type="NCBI Taxonomy" id="84725"/>
    <lineage>
        <taxon>Bacteria</taxon>
        <taxon>Bacillati</taxon>
        <taxon>Actinomycetota</taxon>
        <taxon>Actinomycetes</taxon>
        <taxon>Pseudonocardiales</taxon>
        <taxon>Pseudonocardiaceae</taxon>
        <taxon>Umezawaea</taxon>
    </lineage>
</organism>
<evidence type="ECO:0000313" key="6">
    <source>
        <dbReference type="Proteomes" id="UP000239494"/>
    </source>
</evidence>
<dbReference type="Pfam" id="PF00005">
    <property type="entry name" value="ABC_tran"/>
    <property type="match status" value="1"/>
</dbReference>
<feature type="domain" description="ABC transporter" evidence="4">
    <location>
        <begin position="6"/>
        <end position="227"/>
    </location>
</feature>
<dbReference type="AlphaFoldDB" id="A0A2T0SE46"/>
<dbReference type="GO" id="GO:0022857">
    <property type="term" value="F:transmembrane transporter activity"/>
    <property type="evidence" value="ECO:0007669"/>
    <property type="project" value="TreeGrafter"/>
</dbReference>
<dbReference type="InterPro" id="IPR003593">
    <property type="entry name" value="AAA+_ATPase"/>
</dbReference>
<dbReference type="GO" id="GO:0016887">
    <property type="term" value="F:ATP hydrolysis activity"/>
    <property type="evidence" value="ECO:0007669"/>
    <property type="project" value="InterPro"/>
</dbReference>
<dbReference type="CDD" id="cd03255">
    <property type="entry name" value="ABC_MJ0796_LolCDE_FtsE"/>
    <property type="match status" value="1"/>
</dbReference>
<dbReference type="GO" id="GO:0005524">
    <property type="term" value="F:ATP binding"/>
    <property type="evidence" value="ECO:0007669"/>
    <property type="project" value="UniProtKB-KW"/>
</dbReference>
<dbReference type="InterPro" id="IPR017911">
    <property type="entry name" value="MacB-like_ATP-bd"/>
</dbReference>
<protein>
    <submittedName>
        <fullName evidence="5">Putative ABC transport system ATP-binding protein</fullName>
    </submittedName>
</protein>
<dbReference type="Gene3D" id="3.40.50.300">
    <property type="entry name" value="P-loop containing nucleotide triphosphate hydrolases"/>
    <property type="match status" value="1"/>
</dbReference>
<evidence type="ECO:0000256" key="3">
    <source>
        <dbReference type="ARBA" id="ARBA00022840"/>
    </source>
</evidence>
<gene>
    <name evidence="5" type="ORF">CLV43_12298</name>
</gene>